<sequence>MTRVSVVGSAASSLQTAEHLVRAGMSVDLFTEEPAPFGLINNCPGEGSLRLFGNIRIGIDLTMAEILHADAEALLRARGVAYTTWSGGCPEYPIDWDAVIQRASRVPVVYL</sequence>
<dbReference type="Gene3D" id="3.40.50.720">
    <property type="entry name" value="NAD(P)-binding Rossmann-like Domain"/>
    <property type="match status" value="1"/>
</dbReference>
<accession>A0AAV5G7B6</accession>
<dbReference type="SUPFAM" id="SSF51971">
    <property type="entry name" value="Nucleotide-binding domain"/>
    <property type="match status" value="1"/>
</dbReference>
<evidence type="ECO:0008006" key="3">
    <source>
        <dbReference type="Google" id="ProtNLM"/>
    </source>
</evidence>
<organism evidence="1 2">
    <name type="scientific">Corynebacterium ammoniagenes</name>
    <name type="common">Brevibacterium ammoniagenes</name>
    <dbReference type="NCBI Taxonomy" id="1697"/>
    <lineage>
        <taxon>Bacteria</taxon>
        <taxon>Bacillati</taxon>
        <taxon>Actinomycetota</taxon>
        <taxon>Actinomycetes</taxon>
        <taxon>Mycobacteriales</taxon>
        <taxon>Corynebacteriaceae</taxon>
        <taxon>Corynebacterium</taxon>
    </lineage>
</organism>
<comment type="caution">
    <text evidence="1">The sequence shown here is derived from an EMBL/GenBank/DDBJ whole genome shotgun (WGS) entry which is preliminary data.</text>
</comment>
<proteinExistence type="predicted"/>
<dbReference type="PRINTS" id="PR00419">
    <property type="entry name" value="ADXRDTASE"/>
</dbReference>
<dbReference type="RefSeq" id="WP_003847827.1">
    <property type="nucleotide sequence ID" value="NZ_BQKK01000003.1"/>
</dbReference>
<evidence type="ECO:0000313" key="2">
    <source>
        <dbReference type="Proteomes" id="UP001054925"/>
    </source>
</evidence>
<dbReference type="EMBL" id="BQKK01000003">
    <property type="protein sequence ID" value="GJN43202.1"/>
    <property type="molecule type" value="Genomic_DNA"/>
</dbReference>
<dbReference type="AlphaFoldDB" id="A0AAV5G7B6"/>
<protein>
    <recommendedName>
        <fullName evidence="3">Ferredoxin</fullName>
    </recommendedName>
</protein>
<name>A0AAV5G7B6_CORAM</name>
<evidence type="ECO:0000313" key="1">
    <source>
        <dbReference type="EMBL" id="GJN43202.1"/>
    </source>
</evidence>
<gene>
    <name evidence="1" type="ORF">CAT723_16810</name>
</gene>
<dbReference type="Proteomes" id="UP001054925">
    <property type="component" value="Unassembled WGS sequence"/>
</dbReference>
<reference evidence="1" key="1">
    <citation type="submission" date="2021-12" db="EMBL/GenBank/DDBJ databases">
        <title>Draft genome sequence of Corynebacterium ammoniagenes strain T-723.</title>
        <authorList>
            <person name="Matsuzawa M."/>
            <person name="Hiratani M."/>
            <person name="Abe I."/>
            <person name="Tsuji Y."/>
            <person name="Nakamura J."/>
        </authorList>
    </citation>
    <scope>NUCLEOTIDE SEQUENCE</scope>
    <source>
        <strain evidence="1">T-723</strain>
    </source>
</reference>